<dbReference type="PROSITE" id="PS50109">
    <property type="entry name" value="HIS_KIN"/>
    <property type="match status" value="1"/>
</dbReference>
<dbReference type="PANTHER" id="PTHR45436:SF5">
    <property type="entry name" value="SENSOR HISTIDINE KINASE TRCS"/>
    <property type="match status" value="1"/>
</dbReference>
<comment type="caution">
    <text evidence="10">The sequence shown here is derived from an EMBL/GenBank/DDBJ whole genome shotgun (WGS) entry which is preliminary data.</text>
</comment>
<dbReference type="Proteomes" id="UP000625283">
    <property type="component" value="Unassembled WGS sequence"/>
</dbReference>
<dbReference type="SUPFAM" id="SSF55874">
    <property type="entry name" value="ATPase domain of HSP90 chaperone/DNA topoisomerase II/histidine kinase"/>
    <property type="match status" value="1"/>
</dbReference>
<feature type="domain" description="Histidine kinase" evidence="9">
    <location>
        <begin position="224"/>
        <end position="428"/>
    </location>
</feature>
<dbReference type="CDD" id="cd00075">
    <property type="entry name" value="HATPase"/>
    <property type="match status" value="1"/>
</dbReference>
<evidence type="ECO:0000313" key="10">
    <source>
        <dbReference type="EMBL" id="MBL1408153.1"/>
    </source>
</evidence>
<dbReference type="SUPFAM" id="SSF47384">
    <property type="entry name" value="Homodimeric domain of signal transducing histidine kinase"/>
    <property type="match status" value="1"/>
</dbReference>
<evidence type="ECO:0000256" key="6">
    <source>
        <dbReference type="ARBA" id="ARBA00022777"/>
    </source>
</evidence>
<evidence type="ECO:0000256" key="5">
    <source>
        <dbReference type="ARBA" id="ARBA00022692"/>
    </source>
</evidence>
<dbReference type="InterPro" id="IPR003661">
    <property type="entry name" value="HisK_dim/P_dom"/>
</dbReference>
<dbReference type="Gene3D" id="3.30.565.10">
    <property type="entry name" value="Histidine kinase-like ATPase, C-terminal domain"/>
    <property type="match status" value="1"/>
</dbReference>
<dbReference type="Gene3D" id="1.10.287.130">
    <property type="match status" value="1"/>
</dbReference>
<organism evidence="10 11">
    <name type="scientific">Sphingobacterium faecale</name>
    <dbReference type="NCBI Taxonomy" id="2803775"/>
    <lineage>
        <taxon>Bacteria</taxon>
        <taxon>Pseudomonadati</taxon>
        <taxon>Bacteroidota</taxon>
        <taxon>Sphingobacteriia</taxon>
        <taxon>Sphingobacteriales</taxon>
        <taxon>Sphingobacteriaceae</taxon>
        <taxon>Sphingobacterium</taxon>
    </lineage>
</organism>
<evidence type="ECO:0000256" key="4">
    <source>
        <dbReference type="ARBA" id="ARBA00022679"/>
    </source>
</evidence>
<accession>A0ABS1R0G0</accession>
<keyword evidence="8" id="KW-0472">Membrane</keyword>
<protein>
    <recommendedName>
        <fullName evidence="2">histidine kinase</fullName>
        <ecNumber evidence="2">2.7.13.3</ecNumber>
    </recommendedName>
</protein>
<dbReference type="Pfam" id="PF02518">
    <property type="entry name" value="HATPase_c"/>
    <property type="match status" value="1"/>
</dbReference>
<name>A0ABS1R0G0_9SPHI</name>
<keyword evidence="5 8" id="KW-0812">Transmembrane</keyword>
<evidence type="ECO:0000256" key="2">
    <source>
        <dbReference type="ARBA" id="ARBA00012438"/>
    </source>
</evidence>
<dbReference type="InterPro" id="IPR050428">
    <property type="entry name" value="TCS_sensor_his_kinase"/>
</dbReference>
<dbReference type="Pfam" id="PF00512">
    <property type="entry name" value="HisKA"/>
    <property type="match status" value="1"/>
</dbReference>
<keyword evidence="7 8" id="KW-1133">Transmembrane helix</keyword>
<evidence type="ECO:0000256" key="1">
    <source>
        <dbReference type="ARBA" id="ARBA00000085"/>
    </source>
</evidence>
<dbReference type="RefSeq" id="WP_202101924.1">
    <property type="nucleotide sequence ID" value="NZ_JAERTY010000002.1"/>
</dbReference>
<keyword evidence="6 10" id="KW-0418">Kinase</keyword>
<keyword evidence="3" id="KW-0597">Phosphoprotein</keyword>
<dbReference type="EC" id="2.7.13.3" evidence="2"/>
<evidence type="ECO:0000256" key="8">
    <source>
        <dbReference type="SAM" id="Phobius"/>
    </source>
</evidence>
<dbReference type="InterPro" id="IPR036097">
    <property type="entry name" value="HisK_dim/P_sf"/>
</dbReference>
<evidence type="ECO:0000256" key="3">
    <source>
        <dbReference type="ARBA" id="ARBA00022553"/>
    </source>
</evidence>
<dbReference type="CDD" id="cd00082">
    <property type="entry name" value="HisKA"/>
    <property type="match status" value="1"/>
</dbReference>
<dbReference type="InterPro" id="IPR003594">
    <property type="entry name" value="HATPase_dom"/>
</dbReference>
<keyword evidence="11" id="KW-1185">Reference proteome</keyword>
<sequence>MAVSVKYYTNRFIVITILIVMAVWALLFYAILMDEVYDNIDDGLKNQKIEIIREAYKNPEILENTKEFGVNQFKILPVEGADDELDKNRFSKEFIYMPYDEEDEPYRVLRTGFYSKEGKAYSLEIRTSTVEEDDYLINLAISLGVLYVVIILSILLINHFVLGQAWKPFQLTLDNLSRYRFGDTASFKVVPTKVKEFEELNQQVKHMIDRNEEVFESQKRFLENASHELQTPLAITINKLELLMNDTTLNEDQLVKLSGAKAALHRMVSLNRSLLMLSRIDNNQYVVNDLVNFIPIVRSLLDDLEDIAVFKGVELVLEGDIKEFNVNFNRDLAQILLSNLLRNAIKYNIPNGKVVVAIGVDKIEISNDTNSGALNPDYIFERFYKGSQDNYSNGLGLSIVRSILERQHEIELFYKYESGKHFFVLQKK</sequence>
<dbReference type="EMBL" id="JAERTY010000002">
    <property type="protein sequence ID" value="MBL1408153.1"/>
    <property type="molecule type" value="Genomic_DNA"/>
</dbReference>
<proteinExistence type="predicted"/>
<comment type="catalytic activity">
    <reaction evidence="1">
        <text>ATP + protein L-histidine = ADP + protein N-phospho-L-histidine.</text>
        <dbReference type="EC" id="2.7.13.3"/>
    </reaction>
</comment>
<dbReference type="SMART" id="SM00388">
    <property type="entry name" value="HisKA"/>
    <property type="match status" value="1"/>
</dbReference>
<feature type="transmembrane region" description="Helical" evidence="8">
    <location>
        <begin position="135"/>
        <end position="157"/>
    </location>
</feature>
<dbReference type="InterPro" id="IPR036890">
    <property type="entry name" value="HATPase_C_sf"/>
</dbReference>
<reference evidence="10 11" key="1">
    <citation type="submission" date="2021-01" db="EMBL/GenBank/DDBJ databases">
        <title>C459-1 draft genome sequence.</title>
        <authorList>
            <person name="Zhang X.-F."/>
        </authorList>
    </citation>
    <scope>NUCLEOTIDE SEQUENCE [LARGE SCALE GENOMIC DNA]</scope>
    <source>
        <strain evidence="11">C459-1</strain>
    </source>
</reference>
<feature type="transmembrane region" description="Helical" evidence="8">
    <location>
        <begin position="12"/>
        <end position="32"/>
    </location>
</feature>
<dbReference type="PANTHER" id="PTHR45436">
    <property type="entry name" value="SENSOR HISTIDINE KINASE YKOH"/>
    <property type="match status" value="1"/>
</dbReference>
<dbReference type="GO" id="GO:0016301">
    <property type="term" value="F:kinase activity"/>
    <property type="evidence" value="ECO:0007669"/>
    <property type="project" value="UniProtKB-KW"/>
</dbReference>
<evidence type="ECO:0000313" key="11">
    <source>
        <dbReference type="Proteomes" id="UP000625283"/>
    </source>
</evidence>
<gene>
    <name evidence="10" type="ORF">JKG61_05260</name>
</gene>
<evidence type="ECO:0000256" key="7">
    <source>
        <dbReference type="ARBA" id="ARBA00022989"/>
    </source>
</evidence>
<evidence type="ECO:0000259" key="9">
    <source>
        <dbReference type="PROSITE" id="PS50109"/>
    </source>
</evidence>
<keyword evidence="4" id="KW-0808">Transferase</keyword>
<dbReference type="InterPro" id="IPR005467">
    <property type="entry name" value="His_kinase_dom"/>
</dbReference>